<protein>
    <submittedName>
        <fullName evidence="3">Uncharacterized protein</fullName>
    </submittedName>
</protein>
<dbReference type="PhylomeDB" id="A7RHM3"/>
<evidence type="ECO:0000313" key="4">
    <source>
        <dbReference type="Proteomes" id="UP000001593"/>
    </source>
</evidence>
<organism evidence="3 4">
    <name type="scientific">Nematostella vectensis</name>
    <name type="common">Starlet sea anemone</name>
    <dbReference type="NCBI Taxonomy" id="45351"/>
    <lineage>
        <taxon>Eukaryota</taxon>
        <taxon>Metazoa</taxon>
        <taxon>Cnidaria</taxon>
        <taxon>Anthozoa</taxon>
        <taxon>Hexacorallia</taxon>
        <taxon>Actiniaria</taxon>
        <taxon>Edwardsiidae</taxon>
        <taxon>Nematostella</taxon>
    </lineage>
</organism>
<dbReference type="PANTHER" id="PTHR31516">
    <property type="entry name" value="STABILIZER OF AXONEMAL MICROTUBULES 2"/>
    <property type="match status" value="1"/>
</dbReference>
<comment type="similarity">
    <text evidence="1">Belongs to the FAM154 family.</text>
</comment>
<dbReference type="HOGENOM" id="CLU_547785_0_0_1"/>
<dbReference type="EMBL" id="DS469511">
    <property type="protein sequence ID" value="EDO48878.1"/>
    <property type="molecule type" value="Genomic_DNA"/>
</dbReference>
<dbReference type="InParanoid" id="A7RHM3"/>
<feature type="region of interest" description="Disordered" evidence="2">
    <location>
        <begin position="131"/>
        <end position="154"/>
    </location>
</feature>
<dbReference type="KEGG" id="nve:5521143"/>
<proteinExistence type="inferred from homology"/>
<dbReference type="GO" id="GO:0008017">
    <property type="term" value="F:microtubule binding"/>
    <property type="evidence" value="ECO:0000318"/>
    <property type="project" value="GO_Central"/>
</dbReference>
<dbReference type="OrthoDB" id="9973968at2759"/>
<dbReference type="PANTHER" id="PTHR31516:SF18">
    <property type="entry name" value="TRANSLATION INITIATION FACTOR IF-2"/>
    <property type="match status" value="1"/>
</dbReference>
<accession>A7RHM3</accession>
<gene>
    <name evidence="3" type="ORF">NEMVEDRAFT_v1g197253</name>
</gene>
<evidence type="ECO:0000313" key="3">
    <source>
        <dbReference type="EMBL" id="EDO48878.1"/>
    </source>
</evidence>
<reference evidence="3 4" key="1">
    <citation type="journal article" date="2007" name="Science">
        <title>Sea anemone genome reveals ancestral eumetazoan gene repertoire and genomic organization.</title>
        <authorList>
            <person name="Putnam N.H."/>
            <person name="Srivastava M."/>
            <person name="Hellsten U."/>
            <person name="Dirks B."/>
            <person name="Chapman J."/>
            <person name="Salamov A."/>
            <person name="Terry A."/>
            <person name="Shapiro H."/>
            <person name="Lindquist E."/>
            <person name="Kapitonov V.V."/>
            <person name="Jurka J."/>
            <person name="Genikhovich G."/>
            <person name="Grigoriev I.V."/>
            <person name="Lucas S.M."/>
            <person name="Steele R.E."/>
            <person name="Finnerty J.R."/>
            <person name="Technau U."/>
            <person name="Martindale M.Q."/>
            <person name="Rokhsar D.S."/>
        </authorList>
    </citation>
    <scope>NUCLEOTIDE SEQUENCE [LARGE SCALE GENOMIC DNA]</scope>
    <source>
        <strain evidence="4">CH2 X CH6</strain>
    </source>
</reference>
<name>A7RHM3_NEMVE</name>
<dbReference type="eggNOG" id="ENOG502RYX9">
    <property type="taxonomic scope" value="Eukaryota"/>
</dbReference>
<sequence length="507" mass="58113">MVVNRQYSAATEKLLKDRGLKCVCELCDCGRYHRHEGCTRNVQKMQQVFKRPGMGQVETDYQATYKSHNAAPRHLRRPLPKLRNPHPPPMDFRTEQRLQFVERELPFTKPCKMMESYTISSSKLDGATEYNQEYKDRGPPSIVHLSRPKTVTSKPEAKFQGETTHNATFTAKKPLPQATYGELPTFTGSILFPDKTSAMKTWNQEVYKGKYAPVAKTCVPGADQVDIGVEGDHYHTTTHQDTYKTPAHEGRQELQKRKAVISMGKRAKFQGDTQFRSDFPGYHGRMPKPAKSVQPPPATLSLKMNNDQNFETTNNDTFKITWDPKTIGRTQMMKPEMSTHVNPDLKMEVMTQTMVDYTQKAPVKVPVIRPPTRTEPSNIKFEGETAYQSQFKPHENVPFKRYGDFHESAVYLKPISKFHQDGSVTTQDFKGAIGGRPRTTFKPEQQLQMTDGKILDKTVYKADFIQKNQDECSYLKWVSNHQVQKEADKILQKQQPIEKREAMITGR</sequence>
<dbReference type="AlphaFoldDB" id="A7RHM3"/>
<dbReference type="Proteomes" id="UP000001593">
    <property type="component" value="Unassembled WGS sequence"/>
</dbReference>
<keyword evidence="4" id="KW-1185">Reference proteome</keyword>
<evidence type="ECO:0000256" key="1">
    <source>
        <dbReference type="ARBA" id="ARBA00008738"/>
    </source>
</evidence>
<dbReference type="InterPro" id="IPR033336">
    <property type="entry name" value="SAXO1/2"/>
</dbReference>
<dbReference type="OMA" id="CRAQVYL"/>
<dbReference type="GO" id="GO:0005856">
    <property type="term" value="C:cytoskeleton"/>
    <property type="evidence" value="ECO:0000318"/>
    <property type="project" value="GO_Central"/>
</dbReference>
<evidence type="ECO:0000256" key="2">
    <source>
        <dbReference type="SAM" id="MobiDB-lite"/>
    </source>
</evidence>